<dbReference type="Gene3D" id="3.30.565.10">
    <property type="entry name" value="Histidine kinase-like ATPase, C-terminal domain"/>
    <property type="match status" value="1"/>
</dbReference>
<evidence type="ECO:0000313" key="2">
    <source>
        <dbReference type="EMBL" id="SDE78567.1"/>
    </source>
</evidence>
<dbReference type="Pfam" id="PF10090">
    <property type="entry name" value="HPTransfase"/>
    <property type="match status" value="1"/>
</dbReference>
<proteinExistence type="predicted"/>
<dbReference type="Proteomes" id="UP000182284">
    <property type="component" value="Unassembled WGS sequence"/>
</dbReference>
<dbReference type="Gene3D" id="1.10.287.130">
    <property type="match status" value="1"/>
</dbReference>
<dbReference type="EMBL" id="FNBL01000001">
    <property type="protein sequence ID" value="SDE78567.1"/>
    <property type="molecule type" value="Genomic_DNA"/>
</dbReference>
<dbReference type="OrthoDB" id="9803702at2"/>
<feature type="domain" description="Histidine phosphotransferase ChpT C-terminal" evidence="1">
    <location>
        <begin position="79"/>
        <end position="191"/>
    </location>
</feature>
<evidence type="ECO:0000259" key="1">
    <source>
        <dbReference type="Pfam" id="PF10090"/>
    </source>
</evidence>
<keyword evidence="2" id="KW-0808">Transferase</keyword>
<reference evidence="2 3" key="1">
    <citation type="submission" date="2016-10" db="EMBL/GenBank/DDBJ databases">
        <authorList>
            <person name="de Groot N.N."/>
        </authorList>
    </citation>
    <scope>NUCLEOTIDE SEQUENCE [LARGE SCALE GENOMIC DNA]</scope>
    <source>
        <strain evidence="2 3">DSM 27375</strain>
    </source>
</reference>
<gene>
    <name evidence="2" type="ORF">SAMN04488117_101213</name>
</gene>
<dbReference type="InterPro" id="IPR036890">
    <property type="entry name" value="HATPase_C_sf"/>
</dbReference>
<dbReference type="RefSeq" id="WP_074640211.1">
    <property type="nucleotide sequence ID" value="NZ_FNBL01000001.1"/>
</dbReference>
<protein>
    <submittedName>
        <fullName evidence="2">Histidine phosphotransferase ChpT</fullName>
    </submittedName>
</protein>
<organism evidence="2 3">
    <name type="scientific">Celeribacter baekdonensis</name>
    <dbReference type="NCBI Taxonomy" id="875171"/>
    <lineage>
        <taxon>Bacteria</taxon>
        <taxon>Pseudomonadati</taxon>
        <taxon>Pseudomonadota</taxon>
        <taxon>Alphaproteobacteria</taxon>
        <taxon>Rhodobacterales</taxon>
        <taxon>Roseobacteraceae</taxon>
        <taxon>Celeribacter</taxon>
    </lineage>
</organism>
<accession>A0A1G7FRL6</accession>
<dbReference type="GO" id="GO:0016740">
    <property type="term" value="F:transferase activity"/>
    <property type="evidence" value="ECO:0007669"/>
    <property type="project" value="UniProtKB-KW"/>
</dbReference>
<dbReference type="InterPro" id="IPR018762">
    <property type="entry name" value="ChpT_C"/>
</dbReference>
<dbReference type="AlphaFoldDB" id="A0A1G7FRL6"/>
<name>A0A1G7FRL6_9RHOB</name>
<evidence type="ECO:0000313" key="3">
    <source>
        <dbReference type="Proteomes" id="UP000182284"/>
    </source>
</evidence>
<sequence>MTQDLARDIAAMIGSRICHDMISPVGAISNGVELLNMSGVSAGPELSLISESVENANARVKFFRVAFGVASAGQMSSRAEMVAILKGISTARLTYHWDATEDMPREEVKLACLMMMCLETALPRGGEIHLSCSGGQWSVRARADRLEPAPDLWARLGALSKAEGLKPSDVQFLLAPMQAAALGRRITHSSGDGVITLNA</sequence>